<dbReference type="InterPro" id="IPR049342">
    <property type="entry name" value="TRAF1-6_MATH_dom"/>
</dbReference>
<dbReference type="InterPro" id="IPR008974">
    <property type="entry name" value="TRAF-like"/>
</dbReference>
<evidence type="ECO:0000256" key="1">
    <source>
        <dbReference type="SAM" id="MobiDB-lite"/>
    </source>
</evidence>
<dbReference type="Proteomes" id="UP001321473">
    <property type="component" value="Unassembled WGS sequence"/>
</dbReference>
<dbReference type="Gene3D" id="2.60.210.10">
    <property type="entry name" value="Apoptosis, Tumor Necrosis Factor Receptor Associated Protein 2, Chain A"/>
    <property type="match status" value="1"/>
</dbReference>
<dbReference type="Pfam" id="PF21355">
    <property type="entry name" value="TRAF-mep_MATH"/>
    <property type="match status" value="1"/>
</dbReference>
<dbReference type="SUPFAM" id="SSF49599">
    <property type="entry name" value="TRAF domain-like"/>
    <property type="match status" value="1"/>
</dbReference>
<organism evidence="3 4">
    <name type="scientific">Amblyomma americanum</name>
    <name type="common">Lone star tick</name>
    <dbReference type="NCBI Taxonomy" id="6943"/>
    <lineage>
        <taxon>Eukaryota</taxon>
        <taxon>Metazoa</taxon>
        <taxon>Ecdysozoa</taxon>
        <taxon>Arthropoda</taxon>
        <taxon>Chelicerata</taxon>
        <taxon>Arachnida</taxon>
        <taxon>Acari</taxon>
        <taxon>Parasitiformes</taxon>
        <taxon>Ixodida</taxon>
        <taxon>Ixodoidea</taxon>
        <taxon>Ixodidae</taxon>
        <taxon>Amblyomminae</taxon>
        <taxon>Amblyomma</taxon>
    </lineage>
</organism>
<dbReference type="AlphaFoldDB" id="A0AAQ4DBF5"/>
<name>A0AAQ4DBF5_AMBAM</name>
<protein>
    <recommendedName>
        <fullName evidence="2">TRAF1-6 MATH domain-containing protein</fullName>
    </recommendedName>
</protein>
<evidence type="ECO:0000313" key="3">
    <source>
        <dbReference type="EMBL" id="KAK8759795.1"/>
    </source>
</evidence>
<sequence length="348" mass="39088">MSEHWYTSCQFHNIVCIKCKSRVLQKDIVQHIREGCASNILPRTQDTTGGSESGEHVGNSGGVPQSQRFDVATIATSDVVRALNNLLGEKFASLQNKIQEHVTYERKQCEMVFTQCLDGAKLDTLAAMKDHVIEANNAQNDVCSQLKEDIMNIGHGISEQLEATTKDNVQAMEQLQDLMAKESEKTLRISRKTLEFASSVPNCHEWVVRGWAEMKTKALAQGEAWDFSQPRYFCGYLLKPAVLVYRDEESELKVHAGLELRKGSNDDYLEWPFCKSCRLTFVHPRVRPTARSLTLTPDAETFSELGKPEGGVNGAAVFSAGNYCHARDLENEGYVSADEIRIRFEVMF</sequence>
<gene>
    <name evidence="3" type="ORF">V5799_028939</name>
</gene>
<accession>A0AAQ4DBF5</accession>
<feature type="region of interest" description="Disordered" evidence="1">
    <location>
        <begin position="41"/>
        <end position="64"/>
    </location>
</feature>
<reference evidence="3 4" key="1">
    <citation type="journal article" date="2023" name="Arcadia Sci">
        <title>De novo assembly of a long-read Amblyomma americanum tick genome.</title>
        <authorList>
            <person name="Chou S."/>
            <person name="Poskanzer K.E."/>
            <person name="Rollins M."/>
            <person name="Thuy-Boun P.S."/>
        </authorList>
    </citation>
    <scope>NUCLEOTIDE SEQUENCE [LARGE SCALE GENOMIC DNA]</scope>
    <source>
        <strain evidence="3">F_SG_1</strain>
        <tissue evidence="3">Salivary glands</tissue>
    </source>
</reference>
<evidence type="ECO:0000259" key="2">
    <source>
        <dbReference type="Pfam" id="PF21355"/>
    </source>
</evidence>
<dbReference type="EMBL" id="JARKHS020032591">
    <property type="protein sequence ID" value="KAK8759795.1"/>
    <property type="molecule type" value="Genomic_DNA"/>
</dbReference>
<feature type="domain" description="TRAF1-6 MATH" evidence="2">
    <location>
        <begin position="234"/>
        <end position="343"/>
    </location>
</feature>
<proteinExistence type="predicted"/>
<evidence type="ECO:0000313" key="4">
    <source>
        <dbReference type="Proteomes" id="UP001321473"/>
    </source>
</evidence>
<feature type="compositionally biased region" description="Polar residues" evidence="1">
    <location>
        <begin position="41"/>
        <end position="50"/>
    </location>
</feature>
<keyword evidence="4" id="KW-1185">Reference proteome</keyword>
<comment type="caution">
    <text evidence="3">The sequence shown here is derived from an EMBL/GenBank/DDBJ whole genome shotgun (WGS) entry which is preliminary data.</text>
</comment>